<evidence type="ECO:0000313" key="2">
    <source>
        <dbReference type="EMBL" id="AHY25489.1"/>
    </source>
</evidence>
<dbReference type="EMBL" id="KJ025957">
    <property type="protein sequence ID" value="AHY25489.1"/>
    <property type="molecule type" value="Genomic_DNA"/>
</dbReference>
<dbReference type="RefSeq" id="YP_009030298.1">
    <property type="nucleotide sequence ID" value="NC_024121.1"/>
</dbReference>
<reference evidence="2 3" key="1">
    <citation type="submission" date="2014-01" db="EMBL/GenBank/DDBJ databases">
        <authorList>
            <person name="Zhang G."/>
            <person name="Jin J."/>
            <person name="Li Z.J."/>
            <person name="Wang S.W."/>
            <person name="Chen S.J."/>
            <person name="Wang S.M."/>
            <person name="Wang X.T."/>
            <person name="Li Y.H."/>
            <person name="Wang J."/>
            <person name="Yang C.K."/>
            <person name="Wang L."/>
        </authorList>
    </citation>
    <scope>NUCLEOTIDE SEQUENCE [LARGE SCALE GENOMIC DNA]</scope>
</reference>
<evidence type="ECO:0000313" key="3">
    <source>
        <dbReference type="Proteomes" id="UP000024445"/>
    </source>
</evidence>
<organism evidence="2 3">
    <name type="scientific">Serratia phage PS2</name>
    <dbReference type="NCBI Taxonomy" id="1481112"/>
    <lineage>
        <taxon>Viruses</taxon>
        <taxon>Duplodnaviria</taxon>
        <taxon>Heunggongvirae</taxon>
        <taxon>Uroviricota</taxon>
        <taxon>Caudoviricetes</taxon>
        <taxon>Muldoonvirus</taxon>
        <taxon>Muldoonvirus PS2</taxon>
    </lineage>
</organism>
<sequence length="407" mass="44790">MATYNTQFIAEFGKNNQDGTLEVNVRNAAETGAVRNRLEIRGSCFNYTSGRSPLVRINDQNVGPQSFARGLNLRVIRFDGETPSVVDSRSYDLFGDTTNAANAMMDYLDSVAPGLIIAIVSHDAIRSTYALDEWMKKAGSVSWPGTAILSPYYRTAYCAIFISKERKFCMENVDVVASIVPAGIDQRPQLETVIDQIEDMGATGFNHLVYDGQTYEAGPGTFAVKYYPDNKVVLADVGIKAGDNLRIEWEQKTTKAGMDAGMKGMMSCSWFNSAGQWISGERVYQSKADTWERLEKVFTVPGNVTQFQAIFYRGDVDGNKSKAGIMTVRNFVVSQTTSKGAVSKNAQLGLYGFKTNTITNDIADTAINRLLMQLPDPSTQPGLNHMVAFNNIGEKEKATVPLITKDK</sequence>
<accession>A0A023W570</accession>
<proteinExistence type="predicted"/>
<dbReference type="KEGG" id="vg:19485125"/>
<feature type="domain" description="ILEI/PANDER" evidence="1">
    <location>
        <begin position="69"/>
        <end position="140"/>
    </location>
</feature>
<name>A0A023W570_9CAUD</name>
<dbReference type="OrthoDB" id="3762at10239"/>
<gene>
    <name evidence="2" type="ORF">PS2_251</name>
</gene>
<dbReference type="InterPro" id="IPR039477">
    <property type="entry name" value="ILEI/PANDER_dom"/>
</dbReference>
<dbReference type="PROSITE" id="PS52031">
    <property type="entry name" value="GG_LECTIN"/>
    <property type="match status" value="1"/>
</dbReference>
<keyword evidence="3" id="KW-1185">Reference proteome</keyword>
<dbReference type="Proteomes" id="UP000024445">
    <property type="component" value="Segment"/>
</dbReference>
<dbReference type="Pfam" id="PF15711">
    <property type="entry name" value="ILEI"/>
    <property type="match status" value="1"/>
</dbReference>
<dbReference type="GeneID" id="19485125"/>
<protein>
    <submittedName>
        <fullName evidence="2">Hinge connector of long tail fiber, proxima</fullName>
    </submittedName>
</protein>
<evidence type="ECO:0000259" key="1">
    <source>
        <dbReference type="Pfam" id="PF15711"/>
    </source>
</evidence>